<dbReference type="OrthoDB" id="298012at2759"/>
<reference evidence="6" key="2">
    <citation type="journal article" date="2008" name="Genome Biol.">
        <title>Improved genome assembly and evidence-based global gene model set for the chordate Ciona intestinalis: new insight into intron and operon populations.</title>
        <authorList>
            <person name="Satou Y."/>
            <person name="Mineta K."/>
            <person name="Ogasawara M."/>
            <person name="Sasakura Y."/>
            <person name="Shoguchi E."/>
            <person name="Ueno K."/>
            <person name="Yamada L."/>
            <person name="Matsumoto J."/>
            <person name="Wasserscheid J."/>
            <person name="Dewar K."/>
            <person name="Wiley G.B."/>
            <person name="Macmil S.L."/>
            <person name="Roe B.A."/>
            <person name="Zeller R.W."/>
            <person name="Hastings K.E."/>
            <person name="Lemaire P."/>
            <person name="Lindquist E."/>
            <person name="Endo T."/>
            <person name="Hotta K."/>
            <person name="Inaba K."/>
        </authorList>
    </citation>
    <scope>NUCLEOTIDE SEQUENCE [LARGE SCALE GENOMIC DNA]</scope>
    <source>
        <strain evidence="6">wild type</strain>
    </source>
</reference>
<dbReference type="PROSITE" id="PS00671">
    <property type="entry name" value="D_2_HYDROXYACID_DH_3"/>
    <property type="match status" value="1"/>
</dbReference>
<dbReference type="GO" id="GO:0051287">
    <property type="term" value="F:NAD binding"/>
    <property type="evidence" value="ECO:0007669"/>
    <property type="project" value="InterPro"/>
</dbReference>
<dbReference type="RefSeq" id="XP_026692965.1">
    <property type="nucleotide sequence ID" value="XM_026837164.1"/>
</dbReference>
<dbReference type="RefSeq" id="XP_026692964.1">
    <property type="nucleotide sequence ID" value="XM_026837163.1"/>
</dbReference>
<dbReference type="FunFam" id="3.40.50.720:FF:000026">
    <property type="entry name" value="Glyoxylate/hydroxypyruvate reductase B"/>
    <property type="match status" value="1"/>
</dbReference>
<reference evidence="6" key="4">
    <citation type="submission" date="2025-09" db="UniProtKB">
        <authorList>
            <consortium name="Ensembl"/>
        </authorList>
    </citation>
    <scope>IDENTIFICATION</scope>
</reference>
<evidence type="ECO:0000313" key="7">
    <source>
        <dbReference type="Proteomes" id="UP000008144"/>
    </source>
</evidence>
<name>F7A7A0_CIOIN</name>
<evidence type="ECO:0000256" key="3">
    <source>
        <dbReference type="RuleBase" id="RU003719"/>
    </source>
</evidence>
<dbReference type="FunCoup" id="F7A7A0">
    <property type="interactions" value="131"/>
</dbReference>
<dbReference type="AlphaFoldDB" id="F7A7A0"/>
<evidence type="ECO:0000259" key="5">
    <source>
        <dbReference type="Pfam" id="PF02826"/>
    </source>
</evidence>
<evidence type="ECO:0000313" key="6">
    <source>
        <dbReference type="Ensembl" id="ENSCINP00000025772.2"/>
    </source>
</evidence>
<evidence type="ECO:0000259" key="4">
    <source>
        <dbReference type="Pfam" id="PF00389"/>
    </source>
</evidence>
<dbReference type="KEGG" id="cin:100178763"/>
<protein>
    <recommendedName>
        <fullName evidence="2">Glyoxylate reductase/hydroxypyruvate reductase</fullName>
    </recommendedName>
</protein>
<dbReference type="GeneTree" id="ENSGT00940000170174"/>
<dbReference type="InterPro" id="IPR006139">
    <property type="entry name" value="D-isomer_2_OHA_DH_cat_dom"/>
</dbReference>
<dbReference type="Proteomes" id="UP000008144">
    <property type="component" value="Chromosome 12"/>
</dbReference>
<dbReference type="Pfam" id="PF00389">
    <property type="entry name" value="2-Hacid_dh"/>
    <property type="match status" value="1"/>
</dbReference>
<dbReference type="PANTHER" id="PTHR10996">
    <property type="entry name" value="2-HYDROXYACID DEHYDROGENASE-RELATED"/>
    <property type="match status" value="1"/>
</dbReference>
<dbReference type="STRING" id="7719.ENSCINP00000025772"/>
<dbReference type="InterPro" id="IPR050223">
    <property type="entry name" value="D-isomer_2-hydroxyacid_DH"/>
</dbReference>
<dbReference type="HOGENOM" id="CLU_019796_1_2_1"/>
<feature type="domain" description="D-isomer specific 2-hydroxyacid dehydrogenase catalytic" evidence="4">
    <location>
        <begin position="6"/>
        <end position="319"/>
    </location>
</feature>
<keyword evidence="1 3" id="KW-0560">Oxidoreductase</keyword>
<dbReference type="Ensembl" id="ENSCINT00000026018.2">
    <property type="protein sequence ID" value="ENSCINP00000025772.2"/>
    <property type="gene ID" value="ENSCING00000014190.2"/>
</dbReference>
<dbReference type="Gene3D" id="3.40.50.720">
    <property type="entry name" value="NAD(P)-binding Rossmann-like Domain"/>
    <property type="match status" value="2"/>
</dbReference>
<dbReference type="SUPFAM" id="SSF51735">
    <property type="entry name" value="NAD(P)-binding Rossmann-fold domains"/>
    <property type="match status" value="1"/>
</dbReference>
<dbReference type="SUPFAM" id="SSF52283">
    <property type="entry name" value="Formate/glycerate dehydrogenase catalytic domain-like"/>
    <property type="match status" value="1"/>
</dbReference>
<dbReference type="InParanoid" id="F7A7A0"/>
<dbReference type="InterPro" id="IPR006140">
    <property type="entry name" value="D-isomer_DH_NAD-bd"/>
</dbReference>
<keyword evidence="7" id="KW-1185">Reference proteome</keyword>
<sequence>MPKLDILITRNIPGAALKLLRERFKVDIWPSDEVIPRPTLLSKIKDKDGVLCLLTDQINKEVLDKAGERLRVVSTISVGVDHVDTVECTKRGIKVGNTPDILTAATAELTVGLLISTSRRIVEGTHAARNGDWGAWKLMWMCGPTLDGATVGLFGLGRIGTAVVQRLKAFGVKKFLYNTANKKNNNFEKNLGVQFASFHDLLHESDFIISCCALNKSTAGIFNKNAFEKMKNSSIFINISRGGVVNQEDLYHALSHNIIRGAGIDVTTPEPLPTDHPLFSLKNCVVTPHIGSATEKTRMEMTMLAVQNLICGLDGTEMPAEYKQ</sequence>
<dbReference type="InterPro" id="IPR029753">
    <property type="entry name" value="D-isomer_DH_CS"/>
</dbReference>
<comment type="similarity">
    <text evidence="3">Belongs to the D-isomer specific 2-hydroxyacid dehydrogenase family.</text>
</comment>
<dbReference type="EMBL" id="EAAA01001000">
    <property type="status" value="NOT_ANNOTATED_CDS"/>
    <property type="molecule type" value="Genomic_DNA"/>
</dbReference>
<dbReference type="GeneID" id="100178763"/>
<feature type="domain" description="D-isomer specific 2-hydroxyacid dehydrogenase NAD-binding" evidence="5">
    <location>
        <begin position="111"/>
        <end position="291"/>
    </location>
</feature>
<dbReference type="Pfam" id="PF02826">
    <property type="entry name" value="2-Hacid_dh_C"/>
    <property type="match status" value="1"/>
</dbReference>
<evidence type="ECO:0000256" key="2">
    <source>
        <dbReference type="ARBA" id="ARBA00073306"/>
    </source>
</evidence>
<dbReference type="PANTHER" id="PTHR10996:SF277">
    <property type="entry name" value="GLYOXYLATE REDUCTASE_HYDROXYPYRUVATE REDUCTASE"/>
    <property type="match status" value="1"/>
</dbReference>
<accession>F7A7A0</accession>
<proteinExistence type="inferred from homology"/>
<dbReference type="CDD" id="cd05301">
    <property type="entry name" value="GDH"/>
    <property type="match status" value="1"/>
</dbReference>
<evidence type="ECO:0000256" key="1">
    <source>
        <dbReference type="ARBA" id="ARBA00023002"/>
    </source>
</evidence>
<dbReference type="OMA" id="QITPHNA"/>
<dbReference type="GO" id="GO:0005829">
    <property type="term" value="C:cytosol"/>
    <property type="evidence" value="ECO:0000318"/>
    <property type="project" value="GO_Central"/>
</dbReference>
<dbReference type="GO" id="GO:0030267">
    <property type="term" value="F:glyoxylate reductase (NADPH) activity"/>
    <property type="evidence" value="ECO:0000318"/>
    <property type="project" value="GO_Central"/>
</dbReference>
<dbReference type="GO" id="GO:0008465">
    <property type="term" value="F:hydroxypyruvate reductase (NADH) activity"/>
    <property type="evidence" value="ECO:0000318"/>
    <property type="project" value="GO_Central"/>
</dbReference>
<reference evidence="7" key="1">
    <citation type="journal article" date="2002" name="Science">
        <title>The draft genome of Ciona intestinalis: insights into chordate and vertebrate origins.</title>
        <authorList>
            <person name="Dehal P."/>
            <person name="Satou Y."/>
            <person name="Campbell R.K."/>
            <person name="Chapman J."/>
            <person name="Degnan B."/>
            <person name="De Tomaso A."/>
            <person name="Davidson B."/>
            <person name="Di Gregorio A."/>
            <person name="Gelpke M."/>
            <person name="Goodstein D.M."/>
            <person name="Harafuji N."/>
            <person name="Hastings K.E."/>
            <person name="Ho I."/>
            <person name="Hotta K."/>
            <person name="Huang W."/>
            <person name="Kawashima T."/>
            <person name="Lemaire P."/>
            <person name="Martinez D."/>
            <person name="Meinertzhagen I.A."/>
            <person name="Necula S."/>
            <person name="Nonaka M."/>
            <person name="Putnam N."/>
            <person name="Rash S."/>
            <person name="Saiga H."/>
            <person name="Satake M."/>
            <person name="Terry A."/>
            <person name="Yamada L."/>
            <person name="Wang H.G."/>
            <person name="Awazu S."/>
            <person name="Azumi K."/>
            <person name="Boore J."/>
            <person name="Branno M."/>
            <person name="Chin-Bow S."/>
            <person name="DeSantis R."/>
            <person name="Doyle S."/>
            <person name="Francino P."/>
            <person name="Keys D.N."/>
            <person name="Haga S."/>
            <person name="Hayashi H."/>
            <person name="Hino K."/>
            <person name="Imai K.S."/>
            <person name="Inaba K."/>
            <person name="Kano S."/>
            <person name="Kobayashi K."/>
            <person name="Kobayashi M."/>
            <person name="Lee B.I."/>
            <person name="Makabe K.W."/>
            <person name="Manohar C."/>
            <person name="Matassi G."/>
            <person name="Medina M."/>
            <person name="Mochizuki Y."/>
            <person name="Mount S."/>
            <person name="Morishita T."/>
            <person name="Miura S."/>
            <person name="Nakayama A."/>
            <person name="Nishizaka S."/>
            <person name="Nomoto H."/>
            <person name="Ohta F."/>
            <person name="Oishi K."/>
            <person name="Rigoutsos I."/>
            <person name="Sano M."/>
            <person name="Sasaki A."/>
            <person name="Sasakura Y."/>
            <person name="Shoguchi E."/>
            <person name="Shin-i T."/>
            <person name="Spagnuolo A."/>
            <person name="Stainier D."/>
            <person name="Suzuki M.M."/>
            <person name="Tassy O."/>
            <person name="Takatori N."/>
            <person name="Tokuoka M."/>
            <person name="Yagi K."/>
            <person name="Yoshizaki F."/>
            <person name="Wada S."/>
            <person name="Zhang C."/>
            <person name="Hyatt P.D."/>
            <person name="Larimer F."/>
            <person name="Detter C."/>
            <person name="Doggett N."/>
            <person name="Glavina T."/>
            <person name="Hawkins T."/>
            <person name="Richardson P."/>
            <person name="Lucas S."/>
            <person name="Kohara Y."/>
            <person name="Levine M."/>
            <person name="Satoh N."/>
            <person name="Rokhsar D.S."/>
        </authorList>
    </citation>
    <scope>NUCLEOTIDE SEQUENCE [LARGE SCALE GENOMIC DNA]</scope>
</reference>
<dbReference type="InterPro" id="IPR036291">
    <property type="entry name" value="NAD(P)-bd_dom_sf"/>
</dbReference>
<organism evidence="6 7">
    <name type="scientific">Ciona intestinalis</name>
    <name type="common">Transparent sea squirt</name>
    <name type="synonym">Ascidia intestinalis</name>
    <dbReference type="NCBI Taxonomy" id="7719"/>
    <lineage>
        <taxon>Eukaryota</taxon>
        <taxon>Metazoa</taxon>
        <taxon>Chordata</taxon>
        <taxon>Tunicata</taxon>
        <taxon>Ascidiacea</taxon>
        <taxon>Phlebobranchia</taxon>
        <taxon>Cionidae</taxon>
        <taxon>Ciona</taxon>
    </lineage>
</organism>
<reference evidence="6" key="3">
    <citation type="submission" date="2025-08" db="UniProtKB">
        <authorList>
            <consortium name="Ensembl"/>
        </authorList>
    </citation>
    <scope>IDENTIFICATION</scope>
</reference>
<gene>
    <name evidence="6" type="primary">LOC100178763</name>
</gene>